<dbReference type="InterPro" id="IPR036322">
    <property type="entry name" value="WD40_repeat_dom_sf"/>
</dbReference>
<dbReference type="WBParaSite" id="PSAMB.scaffold3683size17268.g22211.t1">
    <property type="protein sequence ID" value="PSAMB.scaffold3683size17268.g22211.t1"/>
    <property type="gene ID" value="PSAMB.scaffold3683size17268.g22211"/>
</dbReference>
<name>A0A914WBY3_9BILA</name>
<dbReference type="InterPro" id="IPR051973">
    <property type="entry name" value="tRNA_Anticodon_Mtase-Reg"/>
</dbReference>
<proteinExistence type="inferred from homology"/>
<dbReference type="SUPFAM" id="SSF50978">
    <property type="entry name" value="WD40 repeat-like"/>
    <property type="match status" value="1"/>
</dbReference>
<dbReference type="Proteomes" id="UP000887566">
    <property type="component" value="Unplaced"/>
</dbReference>
<dbReference type="GO" id="GO:0005737">
    <property type="term" value="C:cytoplasm"/>
    <property type="evidence" value="ECO:0007669"/>
    <property type="project" value="UniProtKB-SubCell"/>
</dbReference>
<evidence type="ECO:0000256" key="6">
    <source>
        <dbReference type="ARBA" id="ARBA00038255"/>
    </source>
</evidence>
<comment type="similarity">
    <text evidence="6">Belongs to the WD repeat WDR6 family.</text>
</comment>
<keyword evidence="3 8" id="KW-0853">WD repeat</keyword>
<protein>
    <recommendedName>
        <fullName evidence="7">tRNA (34-2'-O)-methyltransferase regulator WDR6</fullName>
    </recommendedName>
</protein>
<comment type="subcellular location">
    <subcellularLocation>
        <location evidence="1">Cytoplasm</location>
    </subcellularLocation>
</comment>
<dbReference type="PANTHER" id="PTHR14344">
    <property type="entry name" value="WD REPEAT PROTEIN"/>
    <property type="match status" value="1"/>
</dbReference>
<keyword evidence="9" id="KW-1185">Reference proteome</keyword>
<evidence type="ECO:0000256" key="3">
    <source>
        <dbReference type="ARBA" id="ARBA00022574"/>
    </source>
</evidence>
<dbReference type="Gene3D" id="2.130.10.10">
    <property type="entry name" value="YVTN repeat-like/Quinoprotein amine dehydrogenase"/>
    <property type="match status" value="1"/>
</dbReference>
<evidence type="ECO:0000256" key="1">
    <source>
        <dbReference type="ARBA" id="ARBA00004496"/>
    </source>
</evidence>
<organism evidence="9 10">
    <name type="scientific">Plectus sambesii</name>
    <dbReference type="NCBI Taxonomy" id="2011161"/>
    <lineage>
        <taxon>Eukaryota</taxon>
        <taxon>Metazoa</taxon>
        <taxon>Ecdysozoa</taxon>
        <taxon>Nematoda</taxon>
        <taxon>Chromadorea</taxon>
        <taxon>Plectida</taxon>
        <taxon>Plectina</taxon>
        <taxon>Plectoidea</taxon>
        <taxon>Plectidae</taxon>
        <taxon>Plectus</taxon>
    </lineage>
</organism>
<keyword evidence="2" id="KW-0963">Cytoplasm</keyword>
<dbReference type="InterPro" id="IPR001680">
    <property type="entry name" value="WD40_rpt"/>
</dbReference>
<dbReference type="PROSITE" id="PS50082">
    <property type="entry name" value="WD_REPEATS_2"/>
    <property type="match status" value="1"/>
</dbReference>
<evidence type="ECO:0000256" key="4">
    <source>
        <dbReference type="ARBA" id="ARBA00022694"/>
    </source>
</evidence>
<evidence type="ECO:0000313" key="9">
    <source>
        <dbReference type="Proteomes" id="UP000887566"/>
    </source>
</evidence>
<evidence type="ECO:0000256" key="5">
    <source>
        <dbReference type="ARBA" id="ARBA00022737"/>
    </source>
</evidence>
<evidence type="ECO:0000256" key="2">
    <source>
        <dbReference type="ARBA" id="ARBA00022490"/>
    </source>
</evidence>
<dbReference type="AlphaFoldDB" id="A0A914WBY3"/>
<evidence type="ECO:0000313" key="10">
    <source>
        <dbReference type="WBParaSite" id="PSAMB.scaffold3683size17268.g22211.t1"/>
    </source>
</evidence>
<dbReference type="InterPro" id="IPR015943">
    <property type="entry name" value="WD40/YVTN_repeat-like_dom_sf"/>
</dbReference>
<evidence type="ECO:0000256" key="7">
    <source>
        <dbReference type="ARBA" id="ARBA00040154"/>
    </source>
</evidence>
<feature type="repeat" description="WD" evidence="8">
    <location>
        <begin position="195"/>
        <end position="236"/>
    </location>
</feature>
<accession>A0A914WBY3</accession>
<evidence type="ECO:0000256" key="8">
    <source>
        <dbReference type="PROSITE-ProRule" id="PRU00221"/>
    </source>
</evidence>
<dbReference type="PANTHER" id="PTHR14344:SF3">
    <property type="entry name" value="WD REPEAT-CONTAINING PROTEIN 6"/>
    <property type="match status" value="1"/>
</dbReference>
<sequence>MALPRLSFCEVNASARSQWKELKGTIFLAGSGSSVDVLSVSECAESVRILKTIPILQSSGSTVHGIEPLAQKESPDQDRFLIYGEKRLAVLNLATDQATTSAEVHDWILSAKCLLNNEIVLLYGRNSVSRFEYSIHENEFLLESKESVQSDENCVVMCGILSGSTWSDLFVLVGTVFGDIIVSRPSQGGTVLQRLPGHSGMIFYLAHDKLNERLYSVSDDRGLRVWQFSTDSLDAARCLAEAFGHSARPWCVSPVSNNRLITAGA</sequence>
<reference evidence="10" key="1">
    <citation type="submission" date="2022-11" db="UniProtKB">
        <authorList>
            <consortium name="WormBaseParasite"/>
        </authorList>
    </citation>
    <scope>IDENTIFICATION</scope>
</reference>
<keyword evidence="5" id="KW-0677">Repeat</keyword>
<dbReference type="GO" id="GO:0030488">
    <property type="term" value="P:tRNA methylation"/>
    <property type="evidence" value="ECO:0007669"/>
    <property type="project" value="TreeGrafter"/>
</dbReference>
<keyword evidence="4" id="KW-0819">tRNA processing</keyword>